<gene>
    <name evidence="1" type="ORF">C8D74_101122</name>
</gene>
<dbReference type="RefSeq" id="WP_103876564.1">
    <property type="nucleotide sequence ID" value="NZ_SODZ01000001.1"/>
</dbReference>
<keyword evidence="2" id="KW-1185">Reference proteome</keyword>
<sequence length="74" mass="8952">MYITHNPYEKRDQLNSLLDIENFKDIESFAIVREYEVQLEKLHPEWNTFLEEKGYDDLLFITKKGTQSILQLKM</sequence>
<accession>A0A4V3GR31</accession>
<name>A0A4V3GR31_9BACT</name>
<dbReference type="Proteomes" id="UP000294817">
    <property type="component" value="Unassembled WGS sequence"/>
</dbReference>
<proteinExistence type="predicted"/>
<dbReference type="EMBL" id="SODZ01000001">
    <property type="protein sequence ID" value="TDX17403.1"/>
    <property type="molecule type" value="Genomic_DNA"/>
</dbReference>
<reference evidence="1 2" key="1">
    <citation type="submission" date="2019-03" db="EMBL/GenBank/DDBJ databases">
        <title>Genomic Encyclopedia of Type Strains, Phase IV (KMG-IV): sequencing the most valuable type-strain genomes for metagenomic binning, comparative biology and taxonomic classification.</title>
        <authorList>
            <person name="Goeker M."/>
        </authorList>
    </citation>
    <scope>NUCLEOTIDE SEQUENCE [LARGE SCALE GENOMIC DNA]</scope>
    <source>
        <strain evidence="1 2">DSM 13575</strain>
    </source>
</reference>
<dbReference type="AlphaFoldDB" id="A0A4V3GR31"/>
<evidence type="ECO:0000313" key="2">
    <source>
        <dbReference type="Proteomes" id="UP000294817"/>
    </source>
</evidence>
<protein>
    <submittedName>
        <fullName evidence="1">Uncharacterized protein</fullName>
    </submittedName>
</protein>
<comment type="caution">
    <text evidence="1">The sequence shown here is derived from an EMBL/GenBank/DDBJ whole genome shotgun (WGS) entry which is preliminary data.</text>
</comment>
<organism evidence="1 2">
    <name type="scientific">Petrotoga sibirica</name>
    <dbReference type="NCBI Taxonomy" id="156202"/>
    <lineage>
        <taxon>Bacteria</taxon>
        <taxon>Thermotogati</taxon>
        <taxon>Thermotogota</taxon>
        <taxon>Thermotogae</taxon>
        <taxon>Petrotogales</taxon>
        <taxon>Petrotogaceae</taxon>
        <taxon>Petrotoga</taxon>
    </lineage>
</organism>
<evidence type="ECO:0000313" key="1">
    <source>
        <dbReference type="EMBL" id="TDX17403.1"/>
    </source>
</evidence>